<dbReference type="Gene3D" id="3.20.20.300">
    <property type="entry name" value="Glycoside hydrolase, family 3, N-terminal domain"/>
    <property type="match status" value="1"/>
</dbReference>
<name>A0A369W391_9HYPH</name>
<evidence type="ECO:0000256" key="1">
    <source>
        <dbReference type="ARBA" id="ARBA00001231"/>
    </source>
</evidence>
<evidence type="ECO:0000256" key="6">
    <source>
        <dbReference type="SAM" id="Phobius"/>
    </source>
</evidence>
<evidence type="ECO:0000256" key="2">
    <source>
        <dbReference type="ARBA" id="ARBA00005336"/>
    </source>
</evidence>
<proteinExistence type="inferred from homology"/>
<dbReference type="PANTHER" id="PTHR30480:SF13">
    <property type="entry name" value="BETA-HEXOSAMINIDASE"/>
    <property type="match status" value="1"/>
</dbReference>
<keyword evidence="5" id="KW-0326">Glycosidase</keyword>
<evidence type="ECO:0000256" key="5">
    <source>
        <dbReference type="ARBA" id="ARBA00023295"/>
    </source>
</evidence>
<sequence>MRKPTGWRGTCGADFGHTGRREFGAVAESRHSGPPDTDWMSMRIYRRFLLALVLIIAPGGLHAQSIEDMAGQMIMLGFNGDAVTDAGVRAVREQIGRGEIGGVMYLRTNVASLPAIRSINGALVAARPWLPPFIALDQEGGQIERLTRAVGFAEIPSAAAVARQGPEAARAIYAELGRNLAREGFNVNFGPVVDLDLNPANPIIARYERAYGSDAETVTAFARAFIEGHHAAGMGTALKHFPGHGSSTGDTHDGFVDVTEVWQESELDPYRALIGAGLADMIMVAHLFNAEWQDGDALQLPASLSPHWIAGVLRGELGFEGVVISDDLEMGAIRSRFDLEETVVRAVAAGNDILLFSNTVAYDPELGTEIHAILVEKAGEDPRFASLIEASYGRIIALKRRLGIMP</sequence>
<dbReference type="SUPFAM" id="SSF51445">
    <property type="entry name" value="(Trans)glycosidases"/>
    <property type="match status" value="1"/>
</dbReference>
<keyword evidence="4 8" id="KW-0378">Hydrolase</keyword>
<comment type="catalytic activity">
    <reaction evidence="1">
        <text>Hydrolysis of terminal non-reducing N-acetyl-D-hexosamine residues in N-acetyl-beta-D-hexosaminides.</text>
        <dbReference type="EC" id="3.2.1.52"/>
    </reaction>
</comment>
<dbReference type="GO" id="GO:0004563">
    <property type="term" value="F:beta-N-acetylhexosaminidase activity"/>
    <property type="evidence" value="ECO:0007669"/>
    <property type="project" value="UniProtKB-EC"/>
</dbReference>
<keyword evidence="6" id="KW-1133">Transmembrane helix</keyword>
<evidence type="ECO:0000256" key="4">
    <source>
        <dbReference type="ARBA" id="ARBA00022801"/>
    </source>
</evidence>
<comment type="similarity">
    <text evidence="2">Belongs to the glycosyl hydrolase 3 family.</text>
</comment>
<dbReference type="GO" id="GO:0009254">
    <property type="term" value="P:peptidoglycan turnover"/>
    <property type="evidence" value="ECO:0007669"/>
    <property type="project" value="TreeGrafter"/>
</dbReference>
<keyword evidence="6" id="KW-0812">Transmembrane</keyword>
<evidence type="ECO:0000259" key="7">
    <source>
        <dbReference type="Pfam" id="PF00933"/>
    </source>
</evidence>
<dbReference type="InterPro" id="IPR036962">
    <property type="entry name" value="Glyco_hydro_3_N_sf"/>
</dbReference>
<dbReference type="Pfam" id="PF00933">
    <property type="entry name" value="Glyco_hydro_3"/>
    <property type="match status" value="1"/>
</dbReference>
<evidence type="ECO:0000256" key="3">
    <source>
        <dbReference type="ARBA" id="ARBA00012663"/>
    </source>
</evidence>
<dbReference type="AlphaFoldDB" id="A0A369W391"/>
<evidence type="ECO:0000313" key="8">
    <source>
        <dbReference type="EMBL" id="RDE08457.1"/>
    </source>
</evidence>
<accession>A0A369W391</accession>
<dbReference type="InterPro" id="IPR050226">
    <property type="entry name" value="NagZ_Beta-hexosaminidase"/>
</dbReference>
<feature type="domain" description="Glycoside hydrolase family 3 N-terminal" evidence="7">
    <location>
        <begin position="67"/>
        <end position="361"/>
    </location>
</feature>
<gene>
    <name evidence="8" type="ORF">DVH29_11340</name>
</gene>
<evidence type="ECO:0000313" key="9">
    <source>
        <dbReference type="Proteomes" id="UP000253759"/>
    </source>
</evidence>
<dbReference type="EMBL" id="QQNH01000016">
    <property type="protein sequence ID" value="RDE08457.1"/>
    <property type="molecule type" value="Genomic_DNA"/>
</dbReference>
<reference evidence="9" key="1">
    <citation type="submission" date="2018-07" db="EMBL/GenBank/DDBJ databases">
        <authorList>
            <person name="Liu B.-T."/>
            <person name="Du Z."/>
        </authorList>
    </citation>
    <scope>NUCLEOTIDE SEQUENCE [LARGE SCALE GENOMIC DNA]</scope>
    <source>
        <strain evidence="9">XYN52</strain>
    </source>
</reference>
<keyword evidence="9" id="KW-1185">Reference proteome</keyword>
<dbReference type="GO" id="GO:0005975">
    <property type="term" value="P:carbohydrate metabolic process"/>
    <property type="evidence" value="ECO:0007669"/>
    <property type="project" value="InterPro"/>
</dbReference>
<dbReference type="PANTHER" id="PTHR30480">
    <property type="entry name" value="BETA-HEXOSAMINIDASE-RELATED"/>
    <property type="match status" value="1"/>
</dbReference>
<organism evidence="8 9">
    <name type="scientific">Pelagibacterium lacus</name>
    <dbReference type="NCBI Taxonomy" id="2282655"/>
    <lineage>
        <taxon>Bacteria</taxon>
        <taxon>Pseudomonadati</taxon>
        <taxon>Pseudomonadota</taxon>
        <taxon>Alphaproteobacteria</taxon>
        <taxon>Hyphomicrobiales</taxon>
        <taxon>Devosiaceae</taxon>
        <taxon>Pelagibacterium</taxon>
    </lineage>
</organism>
<dbReference type="EC" id="3.2.1.52" evidence="3"/>
<dbReference type="Proteomes" id="UP000253759">
    <property type="component" value="Unassembled WGS sequence"/>
</dbReference>
<keyword evidence="6" id="KW-0472">Membrane</keyword>
<dbReference type="InterPro" id="IPR001764">
    <property type="entry name" value="Glyco_hydro_3_N"/>
</dbReference>
<feature type="transmembrane region" description="Helical" evidence="6">
    <location>
        <begin position="48"/>
        <end position="66"/>
    </location>
</feature>
<dbReference type="InterPro" id="IPR017853">
    <property type="entry name" value="GH"/>
</dbReference>
<protein>
    <recommendedName>
        <fullName evidence="3">beta-N-acetylhexosaminidase</fullName>
        <ecNumber evidence="3">3.2.1.52</ecNumber>
    </recommendedName>
</protein>
<comment type="caution">
    <text evidence="8">The sequence shown here is derived from an EMBL/GenBank/DDBJ whole genome shotgun (WGS) entry which is preliminary data.</text>
</comment>